<dbReference type="Proteomes" id="UP001058353">
    <property type="component" value="Chromosome"/>
</dbReference>
<accession>A0AAN1Y5N1</accession>
<dbReference type="AlphaFoldDB" id="A0AAN1Y5N1"/>
<evidence type="ECO:0000313" key="3">
    <source>
        <dbReference type="Proteomes" id="UP001058353"/>
    </source>
</evidence>
<feature type="domain" description="HTH arsR-type" evidence="1">
    <location>
        <begin position="12"/>
        <end position="107"/>
    </location>
</feature>
<dbReference type="GO" id="GO:0046686">
    <property type="term" value="P:response to cadmium ion"/>
    <property type="evidence" value="ECO:0007669"/>
    <property type="project" value="TreeGrafter"/>
</dbReference>
<dbReference type="NCBIfam" id="NF033788">
    <property type="entry name" value="HTH_metalloreg"/>
    <property type="match status" value="1"/>
</dbReference>
<organism evidence="2 3">
    <name type="scientific">Klebsiella quasipneumoniae subsp. quasipneumoniae</name>
    <dbReference type="NCBI Taxonomy" id="1667327"/>
    <lineage>
        <taxon>Bacteria</taxon>
        <taxon>Pseudomonadati</taxon>
        <taxon>Pseudomonadota</taxon>
        <taxon>Gammaproteobacteria</taxon>
        <taxon>Enterobacterales</taxon>
        <taxon>Enterobacteriaceae</taxon>
        <taxon>Klebsiella/Raoultella group</taxon>
        <taxon>Klebsiella</taxon>
        <taxon>Klebsiella pneumoniae complex</taxon>
    </lineage>
</organism>
<dbReference type="EMBL" id="AP026407">
    <property type="protein sequence ID" value="BDO13976.1"/>
    <property type="molecule type" value="Genomic_DNA"/>
</dbReference>
<reference evidence="2" key="1">
    <citation type="submission" date="2022-07" db="EMBL/GenBank/DDBJ databases">
        <title>Complete genome sequence of carbapenem-resistant Klebsiella spp. in Japan.</title>
        <authorList>
            <person name="Maehana S."/>
            <person name="Suzuki M."/>
            <person name="Kitasato H."/>
        </authorList>
    </citation>
    <scope>NUCLEOTIDE SEQUENCE</scope>
    <source>
        <strain evidence="2">KAM644</strain>
    </source>
</reference>
<dbReference type="RefSeq" id="WP_087848969.1">
    <property type="nucleotide sequence ID" value="NZ_AP026392.1"/>
</dbReference>
<dbReference type="GO" id="GO:0097063">
    <property type="term" value="F:cadmium ion sensor activity"/>
    <property type="evidence" value="ECO:0007669"/>
    <property type="project" value="TreeGrafter"/>
</dbReference>
<dbReference type="PROSITE" id="PS50987">
    <property type="entry name" value="HTH_ARSR_2"/>
    <property type="match status" value="1"/>
</dbReference>
<dbReference type="GO" id="GO:0032791">
    <property type="term" value="F:lead ion binding"/>
    <property type="evidence" value="ECO:0007669"/>
    <property type="project" value="TreeGrafter"/>
</dbReference>
<dbReference type="PANTHER" id="PTHR39168:SF1">
    <property type="entry name" value="TRANSCRIPTIONAL REGULATORY PROTEIN"/>
    <property type="match status" value="1"/>
</dbReference>
<evidence type="ECO:0000259" key="1">
    <source>
        <dbReference type="PROSITE" id="PS50987"/>
    </source>
</evidence>
<dbReference type="PANTHER" id="PTHR39168">
    <property type="entry name" value="TRANSCRIPTIONAL REGULATOR-RELATED"/>
    <property type="match status" value="1"/>
</dbReference>
<dbReference type="GO" id="GO:0003700">
    <property type="term" value="F:DNA-binding transcription factor activity"/>
    <property type="evidence" value="ECO:0007669"/>
    <property type="project" value="InterPro"/>
</dbReference>
<evidence type="ECO:0000313" key="2">
    <source>
        <dbReference type="EMBL" id="BDO13976.1"/>
    </source>
</evidence>
<dbReference type="PRINTS" id="PR00778">
    <property type="entry name" value="HTHARSR"/>
</dbReference>
<dbReference type="InterPro" id="IPR036390">
    <property type="entry name" value="WH_DNA-bd_sf"/>
</dbReference>
<proteinExistence type="predicted"/>
<dbReference type="SUPFAM" id="SSF46785">
    <property type="entry name" value="Winged helix' DNA-binding domain"/>
    <property type="match status" value="1"/>
</dbReference>
<dbReference type="CDD" id="cd00090">
    <property type="entry name" value="HTH_ARSR"/>
    <property type="match status" value="1"/>
</dbReference>
<gene>
    <name evidence="2" type="ORF">KAM644c_30420</name>
</gene>
<dbReference type="Pfam" id="PF01022">
    <property type="entry name" value="HTH_5"/>
    <property type="match status" value="1"/>
</dbReference>
<dbReference type="InterPro" id="IPR036388">
    <property type="entry name" value="WH-like_DNA-bd_sf"/>
</dbReference>
<dbReference type="InterPro" id="IPR001845">
    <property type="entry name" value="HTH_ArsR_DNA-bd_dom"/>
</dbReference>
<dbReference type="Gene3D" id="1.10.10.10">
    <property type="entry name" value="Winged helix-like DNA-binding domain superfamily/Winged helix DNA-binding domain"/>
    <property type="match status" value="1"/>
</dbReference>
<dbReference type="GO" id="GO:0003677">
    <property type="term" value="F:DNA binding"/>
    <property type="evidence" value="ECO:0007669"/>
    <property type="project" value="TreeGrafter"/>
</dbReference>
<dbReference type="InterPro" id="IPR052543">
    <property type="entry name" value="HTH_Metal-responsive_Reg"/>
</dbReference>
<dbReference type="GO" id="GO:0010288">
    <property type="term" value="P:response to lead ion"/>
    <property type="evidence" value="ECO:0007669"/>
    <property type="project" value="TreeGrafter"/>
</dbReference>
<dbReference type="SMART" id="SM00418">
    <property type="entry name" value="HTH_ARSR"/>
    <property type="match status" value="1"/>
</dbReference>
<sequence length="256" mass="27962">MNLLKTQQDSEPEAALETAMAMVASALSDPSRVSILCALMDGRAWTATELSTVAEVSASTTSGHLARLLSNGLVVCLAQGRHRYYRLAGPHIAGLLENLMGVSMQAHKALATSTPVTLRYARTCYDHLAGELAVNIYEFMLREKWLTADGQSLTSAGKTQLESLGAVLNARPRRKPCCPCLDWSERRFHLGGDAGSALMALFEQKGWITRTPGYREVQVTDSGRAALSRLFNLKDSIRGLDYVEPPENVNHSERNA</sequence>
<protein>
    <submittedName>
        <fullName evidence="2">Transcriptional regulator</fullName>
    </submittedName>
</protein>
<name>A0AAN1Y5N1_9ENTR</name>
<dbReference type="InterPro" id="IPR011991">
    <property type="entry name" value="ArsR-like_HTH"/>
</dbReference>